<keyword evidence="2" id="KW-1185">Reference proteome</keyword>
<organism evidence="1 2">
    <name type="scientific">Bradyrhizobium brasilense</name>
    <dbReference type="NCBI Taxonomy" id="1419277"/>
    <lineage>
        <taxon>Bacteria</taxon>
        <taxon>Pseudomonadati</taxon>
        <taxon>Pseudomonadota</taxon>
        <taxon>Alphaproteobacteria</taxon>
        <taxon>Hyphomicrobiales</taxon>
        <taxon>Nitrobacteraceae</taxon>
        <taxon>Bradyrhizobium</taxon>
    </lineage>
</organism>
<evidence type="ECO:0000313" key="2">
    <source>
        <dbReference type="Proteomes" id="UP001221546"/>
    </source>
</evidence>
<accession>A0ABY8JCX0</accession>
<protein>
    <submittedName>
        <fullName evidence="1">Uncharacterized protein</fullName>
    </submittedName>
</protein>
<dbReference type="EMBL" id="CP121646">
    <property type="protein sequence ID" value="WFU63014.1"/>
    <property type="molecule type" value="Genomic_DNA"/>
</dbReference>
<sequence>MRMPGANIGCRLHGTSGIIPVAQREDSHFGPAPDHTFAAGSLRVTNVQSLLLKIGKQFVSQ</sequence>
<evidence type="ECO:0000313" key="1">
    <source>
        <dbReference type="EMBL" id="WFU63014.1"/>
    </source>
</evidence>
<name>A0ABY8JCX0_9BRAD</name>
<dbReference type="Proteomes" id="UP001221546">
    <property type="component" value="Chromosome"/>
</dbReference>
<proteinExistence type="predicted"/>
<gene>
    <name evidence="1" type="ORF">QA636_37300</name>
</gene>
<reference evidence="1 2" key="1">
    <citation type="submission" date="2023-04" db="EMBL/GenBank/DDBJ databases">
        <title>Australian commercial rhizobial inoculants.</title>
        <authorList>
            <person name="Kohlmeier M.G."/>
            <person name="O'Hara G.W."/>
            <person name="Colombi E."/>
            <person name="Ramsay J.P."/>
            <person name="Terpolilli J."/>
        </authorList>
    </citation>
    <scope>NUCLEOTIDE SEQUENCE [LARGE SCALE GENOMIC DNA]</scope>
    <source>
        <strain evidence="1 2">CB627</strain>
    </source>
</reference>
<dbReference type="RefSeq" id="WP_141339601.1">
    <property type="nucleotide sequence ID" value="NZ_CP121646.1"/>
</dbReference>